<dbReference type="InterPro" id="IPR011333">
    <property type="entry name" value="SKP1/BTB/POZ_sf"/>
</dbReference>
<accession>A0ABZ2AZI0</accession>
<dbReference type="Gene3D" id="3.30.710.10">
    <property type="entry name" value="Potassium Channel Kv1.1, Chain A"/>
    <property type="match status" value="1"/>
</dbReference>
<reference evidence="3 4" key="1">
    <citation type="submission" date="2024-01" db="EMBL/GenBank/DDBJ databases">
        <title>Comparative genomics of Cryptococcus and Kwoniella reveals pathogenesis evolution and contrasting modes of karyotype evolution via chromosome fusion or intercentromeric recombination.</title>
        <authorList>
            <person name="Coelho M.A."/>
            <person name="David-Palma M."/>
            <person name="Shea T."/>
            <person name="Bowers K."/>
            <person name="McGinley-Smith S."/>
            <person name="Mohammad A.W."/>
            <person name="Gnirke A."/>
            <person name="Yurkov A.M."/>
            <person name="Nowrousian M."/>
            <person name="Sun S."/>
            <person name="Cuomo C.A."/>
            <person name="Heitman J."/>
        </authorList>
    </citation>
    <scope>NUCLEOTIDE SEQUENCE [LARGE SCALE GENOMIC DNA]</scope>
    <source>
        <strain evidence="3 4">7685027</strain>
    </source>
</reference>
<dbReference type="PROSITE" id="PS50097">
    <property type="entry name" value="BTB"/>
    <property type="match status" value="1"/>
</dbReference>
<keyword evidence="4" id="KW-1185">Reference proteome</keyword>
<organism evidence="3 4">
    <name type="scientific">Cryptococcus decagattii</name>
    <dbReference type="NCBI Taxonomy" id="1859122"/>
    <lineage>
        <taxon>Eukaryota</taxon>
        <taxon>Fungi</taxon>
        <taxon>Dikarya</taxon>
        <taxon>Basidiomycota</taxon>
        <taxon>Agaricomycotina</taxon>
        <taxon>Tremellomycetes</taxon>
        <taxon>Tremellales</taxon>
        <taxon>Cryptococcaceae</taxon>
        <taxon>Cryptococcus</taxon>
        <taxon>Cryptococcus gattii species complex</taxon>
    </lineage>
</organism>
<feature type="compositionally biased region" description="Polar residues" evidence="1">
    <location>
        <begin position="662"/>
        <end position="673"/>
    </location>
</feature>
<feature type="region of interest" description="Disordered" evidence="1">
    <location>
        <begin position="662"/>
        <end position="681"/>
    </location>
</feature>
<dbReference type="CDD" id="cd18186">
    <property type="entry name" value="BTB_POZ_ZBTB_KLHL-like"/>
    <property type="match status" value="1"/>
</dbReference>
<dbReference type="InterPro" id="IPR000210">
    <property type="entry name" value="BTB/POZ_dom"/>
</dbReference>
<dbReference type="Pfam" id="PF00651">
    <property type="entry name" value="BTB"/>
    <property type="match status" value="1"/>
</dbReference>
<dbReference type="RefSeq" id="XP_064723041.1">
    <property type="nucleotide sequence ID" value="XM_064866969.1"/>
</dbReference>
<dbReference type="Proteomes" id="UP001432216">
    <property type="component" value="Chromosome 9"/>
</dbReference>
<evidence type="ECO:0000256" key="1">
    <source>
        <dbReference type="SAM" id="MobiDB-lite"/>
    </source>
</evidence>
<dbReference type="GeneID" id="89991929"/>
<dbReference type="SUPFAM" id="SSF74924">
    <property type="entry name" value="Cap-Gly domain"/>
    <property type="match status" value="1"/>
</dbReference>
<gene>
    <name evidence="3" type="ORF">IAS62_005159</name>
</gene>
<sequence length="866" mass="97294">MTDLSKTLSGLAVENSVTESTKAWIRDLLELYEDAEKLYPDIRWRAQKEQFTVWGHKAIVYARASKAFRDAFLPLRSFGSTVGDPSPLCPRIRDPAFSTHKPLQLLPETFENSIDLTLCNNDLVSDIIIHGSAELLRTHLNMMYTSEGAEVLSSWVKEQAQIGAWQSEPRLCSETVSQSRLKLSQDLTYMWRSKLFADVRIHLPSNITNGTSLEDLNATADLSKQTMIFSSHKFILACRSGYFSAFFKQHPHPRMPIIDIFFSSPPFTPAALHFCLGYIYAGTLHFSNRTFGLLIALQIHSCARYLQLGELVIEIESRIVHDLCHGLDWDRCHCKICFNRAVKLWCSFATEQNRPHALWSLATTFIERGWADYWGRDIATNNAEEVEKLTHNVIEGIEPSNVIYTFYSLHRMRMKLESEKRTTPEKALSSGWLNRLQQMIDAVQAQACEIIASSIDDVAASDDIRTLMQDQDPVSLEILRIILYKAAGRTSSQETYMETNRGLSLLSSFPSEIDPSMRGHSSKSYKLSAIAEILKGITVQGVNNGVKSPHGSLLEDKFSTTSLSRESFLNNSCPDLKADNHWEGTSNKIQLCNSGTSAYASVSFDAGKEVKEIRYKLPSYESVVSAQLDFARHRKAHARSLRQSRPSWRALLGHQPLLQKATVPSHSSLNTKENQTDKRRRASNLTETLSSKHGFELSVGVPCVIFSHAKRVRFKALVRYIGYIQGLHGTWVGVEVDNLDSFGIGTLPSAVVNGAPVIDNGAPRKVSLDLCCMVWSSPREHDLSDVRPLKPPTCVSCKMSLQQIVYARGARAGFRPFLTPSYNTRSTPMIPVSYQTRCIVHSCWVGRMLSMAKFLGVKGRKLVIEK</sequence>
<feature type="domain" description="BTB" evidence="2">
    <location>
        <begin position="214"/>
        <end position="288"/>
    </location>
</feature>
<evidence type="ECO:0000313" key="4">
    <source>
        <dbReference type="Proteomes" id="UP001432216"/>
    </source>
</evidence>
<evidence type="ECO:0000313" key="3">
    <source>
        <dbReference type="EMBL" id="WVO23802.1"/>
    </source>
</evidence>
<dbReference type="SMART" id="SM00225">
    <property type="entry name" value="BTB"/>
    <property type="match status" value="1"/>
</dbReference>
<dbReference type="PANTHER" id="PTHR22427:SF7">
    <property type="entry name" value="GH15728P"/>
    <property type="match status" value="1"/>
</dbReference>
<dbReference type="SUPFAM" id="SSF54695">
    <property type="entry name" value="POZ domain"/>
    <property type="match status" value="1"/>
</dbReference>
<dbReference type="PANTHER" id="PTHR22427">
    <property type="entry name" value="GH15728P"/>
    <property type="match status" value="1"/>
</dbReference>
<protein>
    <recommendedName>
        <fullName evidence="2">BTB domain-containing protein</fullName>
    </recommendedName>
</protein>
<evidence type="ECO:0000259" key="2">
    <source>
        <dbReference type="PROSITE" id="PS50097"/>
    </source>
</evidence>
<proteinExistence type="predicted"/>
<name>A0ABZ2AZI0_9TREE</name>
<dbReference type="InterPro" id="IPR036859">
    <property type="entry name" value="CAP-Gly_dom_sf"/>
</dbReference>
<dbReference type="EMBL" id="CP143814">
    <property type="protein sequence ID" value="WVO23802.1"/>
    <property type="molecule type" value="Genomic_DNA"/>
</dbReference>